<feature type="binding site" evidence="9 13">
    <location>
        <position position="475"/>
    </location>
    <ligand>
        <name>Mn(2+)</name>
        <dbReference type="ChEBI" id="CHEBI:29035"/>
        <label>1</label>
    </ligand>
</feature>
<feature type="domain" description="Metalloenzyme" evidence="14">
    <location>
        <begin position="26"/>
        <end position="521"/>
    </location>
</feature>
<evidence type="ECO:0000256" key="1">
    <source>
        <dbReference type="ARBA" id="ARBA00000370"/>
    </source>
</evidence>
<comment type="similarity">
    <text evidence="4 9">Belongs to the BPG-independent phosphoglycerate mutase family.</text>
</comment>
<evidence type="ECO:0000259" key="15">
    <source>
        <dbReference type="Pfam" id="PF06415"/>
    </source>
</evidence>
<evidence type="ECO:0000256" key="12">
    <source>
        <dbReference type="PIRSR" id="PIRSR001492-2"/>
    </source>
</evidence>
<feature type="binding site" evidence="9 13">
    <location>
        <position position="33"/>
    </location>
    <ligand>
        <name>Mn(2+)</name>
        <dbReference type="ChEBI" id="CHEBI:29035"/>
        <label>2</label>
    </ligand>
</feature>
<dbReference type="Gene3D" id="3.40.720.10">
    <property type="entry name" value="Alkaline Phosphatase, subunit A"/>
    <property type="match status" value="1"/>
</dbReference>
<feature type="binding site" evidence="9 12">
    <location>
        <begin position="276"/>
        <end position="279"/>
    </location>
    <ligand>
        <name>substrate</name>
    </ligand>
</feature>
<evidence type="ECO:0000256" key="7">
    <source>
        <dbReference type="ARBA" id="ARBA00023211"/>
    </source>
</evidence>
<dbReference type="InterPro" id="IPR017850">
    <property type="entry name" value="Alkaline_phosphatase_core_sf"/>
</dbReference>
<feature type="binding site" evidence="9 13">
    <location>
        <position position="457"/>
    </location>
    <ligand>
        <name>Mn(2+)</name>
        <dbReference type="ChEBI" id="CHEBI:29035"/>
        <label>2</label>
    </ligand>
</feature>
<evidence type="ECO:0000256" key="5">
    <source>
        <dbReference type="ARBA" id="ARBA00022723"/>
    </source>
</evidence>
<comment type="function">
    <text evidence="2 9">Catalyzes the interconversion of 2-phosphoglycerate and 3-phosphoglycerate.</text>
</comment>
<dbReference type="FunFam" id="3.40.1450.10:FF:000002">
    <property type="entry name" value="2,3-bisphosphoglycerate-independent phosphoglycerate mutase"/>
    <property type="match status" value="1"/>
</dbReference>
<dbReference type="UniPathway" id="UPA00109">
    <property type="reaction ID" value="UER00186"/>
</dbReference>
<feature type="binding site" evidence="9 13">
    <location>
        <position position="416"/>
    </location>
    <ligand>
        <name>Mn(2+)</name>
        <dbReference type="ChEBI" id="CHEBI:29035"/>
        <label>1</label>
    </ligand>
</feature>
<keyword evidence="6 9" id="KW-0324">Glycolysis</keyword>
<dbReference type="PANTHER" id="PTHR31637">
    <property type="entry name" value="2,3-BISPHOSPHOGLYCERATE-INDEPENDENT PHOSPHOGLYCERATE MUTASE"/>
    <property type="match status" value="1"/>
</dbReference>
<dbReference type="SUPFAM" id="SSF53649">
    <property type="entry name" value="Alkaline phosphatase-like"/>
    <property type="match status" value="1"/>
</dbReference>
<dbReference type="PIRSF" id="PIRSF001492">
    <property type="entry name" value="IPGAM"/>
    <property type="match status" value="1"/>
</dbReference>
<evidence type="ECO:0000256" key="6">
    <source>
        <dbReference type="ARBA" id="ARBA00023152"/>
    </source>
</evidence>
<dbReference type="HAMAP" id="MF_01038">
    <property type="entry name" value="GpmI"/>
    <property type="match status" value="1"/>
</dbReference>
<keyword evidence="5 9" id="KW-0479">Metal-binding</keyword>
<dbReference type="Pfam" id="PF01676">
    <property type="entry name" value="Metalloenzyme"/>
    <property type="match status" value="1"/>
</dbReference>
<dbReference type="SUPFAM" id="SSF64158">
    <property type="entry name" value="2,3-Bisphosphoglycerate-independent phosphoglycerate mutase, substrate-binding domain"/>
    <property type="match status" value="1"/>
</dbReference>
<dbReference type="InterPro" id="IPR005995">
    <property type="entry name" value="Pgm_bpd_ind"/>
</dbReference>
<feature type="binding site" evidence="9 12">
    <location>
        <position position="144"/>
    </location>
    <ligand>
        <name>substrate</name>
    </ligand>
</feature>
<dbReference type="GO" id="GO:0006096">
    <property type="term" value="P:glycolytic process"/>
    <property type="evidence" value="ECO:0007669"/>
    <property type="project" value="UniProtKB-UniRule"/>
</dbReference>
<feature type="binding site" evidence="9 12">
    <location>
        <begin position="174"/>
        <end position="175"/>
    </location>
    <ligand>
        <name>substrate</name>
    </ligand>
</feature>
<dbReference type="EMBL" id="BJCF01000002">
    <property type="protein sequence ID" value="GCL40569.1"/>
    <property type="molecule type" value="Genomic_DNA"/>
</dbReference>
<evidence type="ECO:0000256" key="11">
    <source>
        <dbReference type="PIRSR" id="PIRSR001492-1"/>
    </source>
</evidence>
<dbReference type="Proteomes" id="UP000299367">
    <property type="component" value="Unassembled WGS sequence"/>
</dbReference>
<dbReference type="Gene3D" id="3.40.1450.10">
    <property type="entry name" value="BPG-independent phosphoglycerate mutase, domain B"/>
    <property type="match status" value="1"/>
</dbReference>
<evidence type="ECO:0000313" key="17">
    <source>
        <dbReference type="Proteomes" id="UP000299367"/>
    </source>
</evidence>
<evidence type="ECO:0000313" key="16">
    <source>
        <dbReference type="EMBL" id="GCL40569.1"/>
    </source>
</evidence>
<keyword evidence="7 9" id="KW-0464">Manganese</keyword>
<comment type="catalytic activity">
    <reaction evidence="1 9">
        <text>(2R)-2-phosphoglycerate = (2R)-3-phosphoglycerate</text>
        <dbReference type="Rhea" id="RHEA:15901"/>
        <dbReference type="ChEBI" id="CHEBI:58272"/>
        <dbReference type="ChEBI" id="CHEBI:58289"/>
        <dbReference type="EC" id="5.4.2.12"/>
    </reaction>
</comment>
<accession>A0A480A6U0</accession>
<evidence type="ECO:0000256" key="3">
    <source>
        <dbReference type="ARBA" id="ARBA00004798"/>
    </source>
</evidence>
<comment type="cofactor">
    <cofactor evidence="9">
        <name>Mn(2+)</name>
        <dbReference type="ChEBI" id="CHEBI:29035"/>
    </cofactor>
    <text evidence="9">Binds 2 manganese ions per subunit.</text>
</comment>
<dbReference type="CDD" id="cd16010">
    <property type="entry name" value="iPGM"/>
    <property type="match status" value="1"/>
</dbReference>
<dbReference type="GO" id="GO:0005829">
    <property type="term" value="C:cytosol"/>
    <property type="evidence" value="ECO:0007669"/>
    <property type="project" value="TreeGrafter"/>
</dbReference>
<evidence type="ECO:0000256" key="9">
    <source>
        <dbReference type="HAMAP-Rule" id="MF_01038"/>
    </source>
</evidence>
<dbReference type="InterPro" id="IPR036646">
    <property type="entry name" value="PGAM_B_sf"/>
</dbReference>
<comment type="subunit">
    <text evidence="9">Monomer.</text>
</comment>
<evidence type="ECO:0000256" key="2">
    <source>
        <dbReference type="ARBA" id="ARBA00002315"/>
    </source>
</evidence>
<feature type="binding site" evidence="9 12">
    <location>
        <position position="349"/>
    </location>
    <ligand>
        <name>substrate</name>
    </ligand>
</feature>
<feature type="binding site" evidence="9 12">
    <location>
        <position position="206"/>
    </location>
    <ligand>
        <name>substrate</name>
    </ligand>
</feature>
<comment type="caution">
    <text evidence="16">The sequence shown here is derived from an EMBL/GenBank/DDBJ whole genome shotgun (WGS) entry which is preliminary data.</text>
</comment>
<protein>
    <recommendedName>
        <fullName evidence="9 10">2,3-bisphosphoglycerate-independent phosphoglycerate mutase</fullName>
        <shortName evidence="9">BPG-independent PGAM</shortName>
        <shortName evidence="9">Phosphoglyceromutase</shortName>
        <shortName evidence="9">iPGM</shortName>
        <ecNumber evidence="9 10">5.4.2.12</ecNumber>
    </recommendedName>
</protein>
<feature type="binding site" evidence="9 13">
    <location>
        <position position="458"/>
    </location>
    <ligand>
        <name>Mn(2+)</name>
        <dbReference type="ChEBI" id="CHEBI:29035"/>
        <label>2</label>
    </ligand>
</feature>
<dbReference type="NCBIfam" id="TIGR01307">
    <property type="entry name" value="pgm_bpd_ind"/>
    <property type="match status" value="1"/>
</dbReference>
<dbReference type="InterPro" id="IPR006124">
    <property type="entry name" value="Metalloenzyme"/>
</dbReference>
<sequence length="550" mass="59701">MISNGIIQVLQKVKGDFTMTKAPVAPVVLVILDGWGYCEEKRGNAIIAAKTPVMDSLWAAYPHTLIRTSGKAVGLPEGQMGNSEVGHLNIGAGRVVPQELVRISDAVEDGSLRVNPALVKICQEVRSTNGKLHLVGLCSDGGVHSHITHLLGLLDLAKEQQVSQVCIHGITDGRDTKPKDGIRFIQQLEEYIEDIGIGEITTISGRYYAMDRDHRWDRVQRAYDVMTTDGAGNGLSAVEILQASYAEGITDEFILPVRLQPGAVESGDGVIFFNFRPDRARELTQAFVSKTFNGFERRQIVPLSFVTFTQYDPELPVSVAFEPQNLTNILGEVIANRGLKQFRTAETEKYAHVTYFFNGGMEEACVGEDRELVSSPMVATYDQAPAMSAQAVTDVAIAAIKKGIYSLVVMNYANPDMVGHTGQIPATVTAIETVDLCLGRLIDTIGKAGGTAIITADHGNAEYMLDEGGNPWTAHTTNPVPLILVEGEKTKIPGYGTNVELRNDGKLADIAPTILDILQISQPQEMTGRSLLKAAEYDLQLTRTPVQVGL</sequence>
<dbReference type="InterPro" id="IPR011258">
    <property type="entry name" value="BPG-indep_PGM_N"/>
</dbReference>
<dbReference type="EC" id="5.4.2.12" evidence="9 10"/>
<dbReference type="PANTHER" id="PTHR31637:SF0">
    <property type="entry name" value="2,3-BISPHOSPHOGLYCERATE-INDEPENDENT PHOSPHOGLYCERATE MUTASE"/>
    <property type="match status" value="1"/>
</dbReference>
<reference evidence="17" key="1">
    <citation type="submission" date="2019-02" db="EMBL/GenBank/DDBJ databases">
        <title>Draft genome sequence of Dolichospermum planctonicum NIES-80.</title>
        <authorList>
            <person name="Yamaguchi H."/>
            <person name="Suzuki S."/>
            <person name="Kawachi M."/>
        </authorList>
    </citation>
    <scope>NUCLEOTIDE SEQUENCE [LARGE SCALE GENOMIC DNA]</scope>
    <source>
        <strain evidence="17">NIES-80</strain>
    </source>
</reference>
<evidence type="ECO:0000256" key="10">
    <source>
        <dbReference type="NCBIfam" id="TIGR01307"/>
    </source>
</evidence>
<evidence type="ECO:0000259" key="14">
    <source>
        <dbReference type="Pfam" id="PF01676"/>
    </source>
</evidence>
<name>A0A480A6U0_9CYAN</name>
<proteinExistence type="inferred from homology"/>
<dbReference type="GO" id="GO:0030145">
    <property type="term" value="F:manganese ion binding"/>
    <property type="evidence" value="ECO:0007669"/>
    <property type="project" value="UniProtKB-UniRule"/>
</dbReference>
<evidence type="ECO:0000256" key="8">
    <source>
        <dbReference type="ARBA" id="ARBA00023235"/>
    </source>
</evidence>
<dbReference type="GO" id="GO:0004619">
    <property type="term" value="F:phosphoglycerate mutase activity"/>
    <property type="evidence" value="ECO:0007669"/>
    <property type="project" value="UniProtKB-UniRule"/>
</dbReference>
<feature type="active site" description="Phosphoserine intermediate" evidence="9 11">
    <location>
        <position position="83"/>
    </location>
</feature>
<gene>
    <name evidence="9" type="primary">gpmI</name>
    <name evidence="16" type="ORF">NIES80_02570</name>
</gene>
<feature type="binding site" evidence="9 12">
    <location>
        <position position="212"/>
    </location>
    <ligand>
        <name>substrate</name>
    </ligand>
</feature>
<dbReference type="Pfam" id="PF06415">
    <property type="entry name" value="iPGM_N"/>
    <property type="match status" value="1"/>
</dbReference>
<feature type="domain" description="BPG-independent PGAM N-terminal" evidence="15">
    <location>
        <begin position="103"/>
        <end position="312"/>
    </location>
</feature>
<dbReference type="GO" id="GO:0006007">
    <property type="term" value="P:glucose catabolic process"/>
    <property type="evidence" value="ECO:0007669"/>
    <property type="project" value="InterPro"/>
</dbReference>
<organism evidence="16 17">
    <name type="scientific">Dolichospermum planctonicum</name>
    <dbReference type="NCBI Taxonomy" id="136072"/>
    <lineage>
        <taxon>Bacteria</taxon>
        <taxon>Bacillati</taxon>
        <taxon>Cyanobacteriota</taxon>
        <taxon>Cyanophyceae</taxon>
        <taxon>Nostocales</taxon>
        <taxon>Aphanizomenonaceae</taxon>
        <taxon>Dolichospermum</taxon>
    </lineage>
</organism>
<feature type="binding site" evidence="9 13">
    <location>
        <position position="420"/>
    </location>
    <ligand>
        <name>Mn(2+)</name>
        <dbReference type="ChEBI" id="CHEBI:29035"/>
        <label>1</label>
    </ligand>
</feature>
<evidence type="ECO:0000256" key="13">
    <source>
        <dbReference type="PIRSR" id="PIRSR001492-3"/>
    </source>
</evidence>
<evidence type="ECO:0000256" key="4">
    <source>
        <dbReference type="ARBA" id="ARBA00008819"/>
    </source>
</evidence>
<feature type="binding site" evidence="9 13">
    <location>
        <position position="83"/>
    </location>
    <ligand>
        <name>Mn(2+)</name>
        <dbReference type="ChEBI" id="CHEBI:29035"/>
        <label>2</label>
    </ligand>
</feature>
<dbReference type="AlphaFoldDB" id="A0A480A6U0"/>
<keyword evidence="8 9" id="KW-0413">Isomerase</keyword>
<comment type="pathway">
    <text evidence="3 9">Carbohydrate degradation; glycolysis; pyruvate from D-glyceraldehyde 3-phosphate: step 3/5.</text>
</comment>